<dbReference type="Proteomes" id="UP000886998">
    <property type="component" value="Unassembled WGS sequence"/>
</dbReference>
<accession>A0A8X6XU16</accession>
<evidence type="ECO:0000313" key="2">
    <source>
        <dbReference type="EMBL" id="GFY58679.1"/>
    </source>
</evidence>
<organism evidence="2 3">
    <name type="scientific">Trichonephila inaurata madagascariensis</name>
    <dbReference type="NCBI Taxonomy" id="2747483"/>
    <lineage>
        <taxon>Eukaryota</taxon>
        <taxon>Metazoa</taxon>
        <taxon>Ecdysozoa</taxon>
        <taxon>Arthropoda</taxon>
        <taxon>Chelicerata</taxon>
        <taxon>Arachnida</taxon>
        <taxon>Araneae</taxon>
        <taxon>Araneomorphae</taxon>
        <taxon>Entelegynae</taxon>
        <taxon>Araneoidea</taxon>
        <taxon>Nephilidae</taxon>
        <taxon>Trichonephila</taxon>
        <taxon>Trichonephila inaurata</taxon>
    </lineage>
</organism>
<reference evidence="2" key="1">
    <citation type="submission" date="2020-08" db="EMBL/GenBank/DDBJ databases">
        <title>Multicomponent nature underlies the extraordinary mechanical properties of spider dragline silk.</title>
        <authorList>
            <person name="Kono N."/>
            <person name="Nakamura H."/>
            <person name="Mori M."/>
            <person name="Yoshida Y."/>
            <person name="Ohtoshi R."/>
            <person name="Malay A.D."/>
            <person name="Moran D.A.P."/>
            <person name="Tomita M."/>
            <person name="Numata K."/>
            <person name="Arakawa K."/>
        </authorList>
    </citation>
    <scope>NUCLEOTIDE SEQUENCE</scope>
</reference>
<sequence>MELDRREEWIDGKIGPRDGGTSWTGAFAEWGPRRKWALGENEWTPMKTTSGPRGCGTSWTGGNRGGFDGPLDRRELEPETVGLYRDESELKLDRVGIGSTGRLELGRIGPGPGGDWTGLGFGPDGGYINTRRRLGPGVLA</sequence>
<protein>
    <submittedName>
        <fullName evidence="2">Uncharacterized protein</fullName>
    </submittedName>
</protein>
<dbReference type="EMBL" id="BMAV01012207">
    <property type="protein sequence ID" value="GFY58679.1"/>
    <property type="molecule type" value="Genomic_DNA"/>
</dbReference>
<gene>
    <name evidence="2" type="ORF">TNIN_153301</name>
</gene>
<dbReference type="AlphaFoldDB" id="A0A8X6XU16"/>
<proteinExistence type="predicted"/>
<name>A0A8X6XU16_9ARAC</name>
<feature type="compositionally biased region" description="Polar residues" evidence="1">
    <location>
        <begin position="46"/>
        <end position="61"/>
    </location>
</feature>
<keyword evidence="3" id="KW-1185">Reference proteome</keyword>
<evidence type="ECO:0000313" key="3">
    <source>
        <dbReference type="Proteomes" id="UP000886998"/>
    </source>
</evidence>
<feature type="region of interest" description="Disordered" evidence="1">
    <location>
        <begin position="38"/>
        <end position="74"/>
    </location>
</feature>
<feature type="compositionally biased region" description="Basic and acidic residues" evidence="1">
    <location>
        <begin position="1"/>
        <end position="16"/>
    </location>
</feature>
<comment type="caution">
    <text evidence="2">The sequence shown here is derived from an EMBL/GenBank/DDBJ whole genome shotgun (WGS) entry which is preliminary data.</text>
</comment>
<feature type="region of interest" description="Disordered" evidence="1">
    <location>
        <begin position="1"/>
        <end position="26"/>
    </location>
</feature>
<evidence type="ECO:0000256" key="1">
    <source>
        <dbReference type="SAM" id="MobiDB-lite"/>
    </source>
</evidence>